<comment type="caution">
    <text evidence="2">The sequence shown here is derived from an EMBL/GenBank/DDBJ whole genome shotgun (WGS) entry which is preliminary data.</text>
</comment>
<organism evidence="2 3">
    <name type="scientific">Cymbomonas tetramitiformis</name>
    <dbReference type="NCBI Taxonomy" id="36881"/>
    <lineage>
        <taxon>Eukaryota</taxon>
        <taxon>Viridiplantae</taxon>
        <taxon>Chlorophyta</taxon>
        <taxon>Pyramimonadophyceae</taxon>
        <taxon>Pyramimonadales</taxon>
        <taxon>Pyramimonadaceae</taxon>
        <taxon>Cymbomonas</taxon>
    </lineage>
</organism>
<gene>
    <name evidence="2" type="ORF">CYMTET_39840</name>
</gene>
<keyword evidence="3" id="KW-1185">Reference proteome</keyword>
<dbReference type="Proteomes" id="UP001190700">
    <property type="component" value="Unassembled WGS sequence"/>
</dbReference>
<evidence type="ECO:0000313" key="3">
    <source>
        <dbReference type="Proteomes" id="UP001190700"/>
    </source>
</evidence>
<evidence type="ECO:0000313" key="2">
    <source>
        <dbReference type="EMBL" id="KAK3250806.1"/>
    </source>
</evidence>
<feature type="region of interest" description="Disordered" evidence="1">
    <location>
        <begin position="101"/>
        <end position="182"/>
    </location>
</feature>
<protein>
    <submittedName>
        <fullName evidence="2">Uncharacterized protein</fullName>
    </submittedName>
</protein>
<accession>A0AAE0F3K8</accession>
<name>A0AAE0F3K8_9CHLO</name>
<dbReference type="EMBL" id="LGRX02026471">
    <property type="protein sequence ID" value="KAK3250806.1"/>
    <property type="molecule type" value="Genomic_DNA"/>
</dbReference>
<feature type="compositionally biased region" description="Basic and acidic residues" evidence="1">
    <location>
        <begin position="147"/>
        <end position="156"/>
    </location>
</feature>
<proteinExistence type="predicted"/>
<dbReference type="AlphaFoldDB" id="A0AAE0F3K8"/>
<evidence type="ECO:0000256" key="1">
    <source>
        <dbReference type="SAM" id="MobiDB-lite"/>
    </source>
</evidence>
<reference evidence="2 3" key="1">
    <citation type="journal article" date="2015" name="Genome Biol. Evol.">
        <title>Comparative Genomics of a Bacterivorous Green Alga Reveals Evolutionary Causalities and Consequences of Phago-Mixotrophic Mode of Nutrition.</title>
        <authorList>
            <person name="Burns J.A."/>
            <person name="Paasch A."/>
            <person name="Narechania A."/>
            <person name="Kim E."/>
        </authorList>
    </citation>
    <scope>NUCLEOTIDE SEQUENCE [LARGE SCALE GENOMIC DNA]</scope>
    <source>
        <strain evidence="2 3">PLY_AMNH</strain>
    </source>
</reference>
<sequence>MAGGKRGAVVQQGRAPKDKVVNHAKRVMLMKRPPPSLHEVSLREAPKRGNNRSMVDAWFSSIESSEVLDLEMSEWLGEDVPAFHKGINVVAPGLPSCTHPSLEDELPVASSPPAAAHAEGHAEDDGWDALHLQCLPNSDGDVDDADEVTRSPRREPGSPSVAKASPRTVEPMPPPKGCRSRWKKTPFPRGCCPRFPRWNSKGRAMRRRRAMLLDSLARQALSYFG</sequence>